<evidence type="ECO:0000313" key="2">
    <source>
        <dbReference type="Proteomes" id="UP001732700"/>
    </source>
</evidence>
<organism evidence="1 2">
    <name type="scientific">Avena sativa</name>
    <name type="common">Oat</name>
    <dbReference type="NCBI Taxonomy" id="4498"/>
    <lineage>
        <taxon>Eukaryota</taxon>
        <taxon>Viridiplantae</taxon>
        <taxon>Streptophyta</taxon>
        <taxon>Embryophyta</taxon>
        <taxon>Tracheophyta</taxon>
        <taxon>Spermatophyta</taxon>
        <taxon>Magnoliopsida</taxon>
        <taxon>Liliopsida</taxon>
        <taxon>Poales</taxon>
        <taxon>Poaceae</taxon>
        <taxon>BOP clade</taxon>
        <taxon>Pooideae</taxon>
        <taxon>Poodae</taxon>
        <taxon>Poeae</taxon>
        <taxon>Poeae Chloroplast Group 1 (Aveneae type)</taxon>
        <taxon>Aveninae</taxon>
        <taxon>Avena</taxon>
    </lineage>
</organism>
<keyword evidence="2" id="KW-1185">Reference proteome</keyword>
<evidence type="ECO:0000313" key="1">
    <source>
        <dbReference type="EnsemblPlants" id="AVESA.00010b.r2.7DG1332380.1.CDS.1"/>
    </source>
</evidence>
<dbReference type="Proteomes" id="UP001732700">
    <property type="component" value="Chromosome 7D"/>
</dbReference>
<protein>
    <submittedName>
        <fullName evidence="1">Uncharacterized protein</fullName>
    </submittedName>
</protein>
<accession>A0ACD6AB00</accession>
<sequence>MVGSPAVMVGFQAPLSLTRTARMAGSASRPLHFVICPWLAFGHLLPCLELAHRLASRGHRVSFVSTPRNISRLPPLPPAVAPLVDFVPLPLAHVPGLPDGAEATSDVGDDKAELLRLASDGLAAPFSEFLRAAKKPDWLIVDIVNNWAAAAAAEHKVPCVALLQCAARMFTPLAGPMSHNDDWMKTYTVESPASGVSIAERCAITLKACKLAALRSCLEWEPDAVPLVKTHPQSGTPVVTLGLLPPPPSADTRGKDDDDDATLRWLDAQPAKSVVYIALGSEVPLREEQVHEMALGLDLSGTRFLWALRRPRDAAPDADADDVLPPGFEERTRGRGLVVFGWVPQVSILAHGAVAAFLTHCGWSSTIEGLQFGRPLVMLPIATGDQWPNARLMEERGVGLQVPRDGDDGSFHREGLAATVRAVTADQGGTFAANASKLQLVVADRECHERCIDGFIQQLTSYMD</sequence>
<dbReference type="EnsemblPlants" id="AVESA.00010b.r2.7DG1332380.1">
    <property type="protein sequence ID" value="AVESA.00010b.r2.7DG1332380.1.CDS.1"/>
    <property type="gene ID" value="AVESA.00010b.r2.7DG1332380"/>
</dbReference>
<reference evidence="1" key="2">
    <citation type="submission" date="2025-09" db="UniProtKB">
        <authorList>
            <consortium name="EnsemblPlants"/>
        </authorList>
    </citation>
    <scope>IDENTIFICATION</scope>
</reference>
<proteinExistence type="predicted"/>
<reference evidence="1" key="1">
    <citation type="submission" date="2021-05" db="EMBL/GenBank/DDBJ databases">
        <authorList>
            <person name="Scholz U."/>
            <person name="Mascher M."/>
            <person name="Fiebig A."/>
        </authorList>
    </citation>
    <scope>NUCLEOTIDE SEQUENCE [LARGE SCALE GENOMIC DNA]</scope>
</reference>
<name>A0ACD6AB00_AVESA</name>